<evidence type="ECO:0000256" key="4">
    <source>
        <dbReference type="ARBA" id="ARBA00022596"/>
    </source>
</evidence>
<dbReference type="GO" id="GO:0097023">
    <property type="term" value="F:fructose 6-phosphate aldolase activity"/>
    <property type="evidence" value="ECO:0007669"/>
    <property type="project" value="RHEA"/>
</dbReference>
<evidence type="ECO:0000256" key="6">
    <source>
        <dbReference type="ARBA" id="ARBA00022801"/>
    </source>
</evidence>
<keyword evidence="6 10" id="KW-0378">Hydrolase</keyword>
<proteinExistence type="inferred from homology"/>
<comment type="function">
    <text evidence="8 10">Metal-dependent phosphatase that shows phosphatase activity against several substrates, including fructose-1-phosphate and fructose-6-phosphate. Its preference for fructose-1-phosphate, a strong glycating agent that causes DNA damage rather than a canonical yeast metabolite, suggests a damage-control function in hexose phosphate metabolism. Has also been shown to have O-methyltransferase activity that methylates glutamate residues of target proteins to form gamma-glutamyl methyl ester residues. Possibly methylates PCNA, suggesting it is involved in the DNA damage response.</text>
</comment>
<dbReference type="EC" id="2.1.1.-" evidence="10"/>
<evidence type="ECO:0000313" key="13">
    <source>
        <dbReference type="Proteomes" id="UP000279307"/>
    </source>
</evidence>
<evidence type="ECO:0000259" key="11">
    <source>
        <dbReference type="Pfam" id="PF01937"/>
    </source>
</evidence>
<dbReference type="PANTHER" id="PTHR12260:SF6">
    <property type="entry name" value="DAMAGE-CONTROL PHOSPHATASE ARMT1"/>
    <property type="match status" value="1"/>
</dbReference>
<evidence type="ECO:0000256" key="9">
    <source>
        <dbReference type="ARBA" id="ARBA00048809"/>
    </source>
</evidence>
<protein>
    <recommendedName>
        <fullName evidence="10">Sugar phosphate phosphatase</fullName>
        <ecNumber evidence="10">2.1.1.-</ecNumber>
        <ecNumber evidence="10">3.1.3.-</ecNumber>
    </recommendedName>
</protein>
<dbReference type="PANTHER" id="PTHR12260">
    <property type="entry name" value="DAMAGE-CONTROL PHOSPHATASE ARMT1"/>
    <property type="match status" value="1"/>
</dbReference>
<evidence type="ECO:0000256" key="8">
    <source>
        <dbReference type="ARBA" id="ARBA00045980"/>
    </source>
</evidence>
<dbReference type="Gene3D" id="3.40.50.10880">
    <property type="entry name" value="Uncharacterised protein PF01937, DUF89, domain 3"/>
    <property type="match status" value="1"/>
</dbReference>
<keyword evidence="10" id="KW-0808">Transferase</keyword>
<gene>
    <name evidence="12" type="ORF">DMN91_002647</name>
</gene>
<dbReference type="GO" id="GO:0006974">
    <property type="term" value="P:DNA damage response"/>
    <property type="evidence" value="ECO:0007669"/>
    <property type="project" value="TreeGrafter"/>
</dbReference>
<comment type="similarity">
    <text evidence="3 10">Belongs to the damage-control phosphatase family. Sugar phosphate phosphatase III subfamily.</text>
</comment>
<dbReference type="Pfam" id="PF01937">
    <property type="entry name" value="ARMT1-like_dom"/>
    <property type="match status" value="1"/>
</dbReference>
<accession>A0A3L8DXP5</accession>
<dbReference type="Gene3D" id="1.20.930.60">
    <property type="match status" value="1"/>
</dbReference>
<comment type="caution">
    <text evidence="12">The sequence shown here is derived from an EMBL/GenBank/DDBJ whole genome shotgun (WGS) entry which is preliminary data.</text>
</comment>
<sequence length="456" mass="52818">MATVNPRIPNLQDIPTPFGAPLSAIYKQSFAYITVKDRLPIILTKVIDTFCRNKNQIIDTYGQGAEEDIKHIIGFISQLKNEIVTNKTLKLLRLNNQVVTNDAKEWNKYLEYRTRVDGQVPTWFNTKWLYCECYMYRVLAQEIGLTSTISNYDPFETQKRDVFINSLESMDAVASYLKNIIRSEEHDQELNLKNDFLRLLKLTLWSNRQDLSISAGSPLSQIGNPLDALESSNDNIIVNDSECAWHIVSERTGKNVENIHMVLDNAGYELFTDMCLAAFLIRILPRAKITFHPKVYPWYVSDTMVRDFHWTLEYMNILDRYPNVQTLAHIFQDYLTRQIWRIQEEPYWTGPYDFRQMKEKAPLMYDQFSNAKLVIFKGDLNYRKLLGDINFKYTTSFTAALGDFHPTNILSLRTVKSDICVGLSLGAAESLLEKDKDWMISGHYGIIQTAVHSHNT</sequence>
<dbReference type="OrthoDB" id="541375at2759"/>
<comment type="catalytic activity">
    <reaction evidence="9 10">
        <text>beta-D-fructose 6-phosphate = dihydroxyacetone + D-glyceraldehyde 3-phosphate</text>
        <dbReference type="Rhea" id="RHEA:28002"/>
        <dbReference type="ChEBI" id="CHEBI:16016"/>
        <dbReference type="ChEBI" id="CHEBI:57634"/>
        <dbReference type="ChEBI" id="CHEBI:59776"/>
    </reaction>
</comment>
<evidence type="ECO:0000256" key="7">
    <source>
        <dbReference type="ARBA" id="ARBA00023211"/>
    </source>
</evidence>
<dbReference type="InterPro" id="IPR036075">
    <property type="entry name" value="ARMT-1-like_metal-bd_sf"/>
</dbReference>
<reference evidence="12 13" key="1">
    <citation type="journal article" date="2018" name="Genome Res.">
        <title>The genomic architecture and molecular evolution of ant odorant receptors.</title>
        <authorList>
            <person name="McKenzie S.K."/>
            <person name="Kronauer D.J.C."/>
        </authorList>
    </citation>
    <scope>NUCLEOTIDE SEQUENCE [LARGE SCALE GENOMIC DNA]</scope>
    <source>
        <strain evidence="12">Clonal line C1</strain>
    </source>
</reference>
<evidence type="ECO:0000256" key="5">
    <source>
        <dbReference type="ARBA" id="ARBA00022723"/>
    </source>
</evidence>
<evidence type="ECO:0000256" key="2">
    <source>
        <dbReference type="ARBA" id="ARBA00001326"/>
    </source>
</evidence>
<comment type="catalytic activity">
    <reaction evidence="1 10">
        <text>L-glutamyl-[protein] + S-adenosyl-L-methionine = [protein]-L-glutamate 5-O-methyl ester + S-adenosyl-L-homocysteine</text>
        <dbReference type="Rhea" id="RHEA:24452"/>
        <dbReference type="Rhea" id="RHEA-COMP:10208"/>
        <dbReference type="Rhea" id="RHEA-COMP:10311"/>
        <dbReference type="ChEBI" id="CHEBI:29973"/>
        <dbReference type="ChEBI" id="CHEBI:57856"/>
        <dbReference type="ChEBI" id="CHEBI:59789"/>
        <dbReference type="ChEBI" id="CHEBI:82795"/>
    </reaction>
</comment>
<keyword evidence="4" id="KW-0533">Nickel</keyword>
<dbReference type="GO" id="GO:0005634">
    <property type="term" value="C:nucleus"/>
    <property type="evidence" value="ECO:0007669"/>
    <property type="project" value="TreeGrafter"/>
</dbReference>
<dbReference type="GO" id="GO:0046872">
    <property type="term" value="F:metal ion binding"/>
    <property type="evidence" value="ECO:0007669"/>
    <property type="project" value="UniProtKB-UniRule"/>
</dbReference>
<dbReference type="SUPFAM" id="SSF111321">
    <property type="entry name" value="AF1104-like"/>
    <property type="match status" value="1"/>
</dbReference>
<comment type="cofactor">
    <cofactor evidence="10">
        <name>Mn(2+)</name>
        <dbReference type="ChEBI" id="CHEBI:29035"/>
    </cofactor>
    <cofactor evidence="10">
        <name>Ni(2+)</name>
        <dbReference type="ChEBI" id="CHEBI:49786"/>
    </cofactor>
</comment>
<evidence type="ECO:0000256" key="3">
    <source>
        <dbReference type="ARBA" id="ARBA00009519"/>
    </source>
</evidence>
<keyword evidence="10" id="KW-0489">Methyltransferase</keyword>
<dbReference type="EMBL" id="QOIP01000003">
    <property type="protein sequence ID" value="RLU24558.1"/>
    <property type="molecule type" value="Genomic_DNA"/>
</dbReference>
<comment type="domain">
    <text evidence="10">Subfamily III proteins have a conserved RTxK motif about 40-50 residues from the C-terminus; the threonine may be replaced by serine or cysteine.</text>
</comment>
<feature type="domain" description="Damage-control phosphatase ARMT1-like metal-binding" evidence="11">
    <location>
        <begin position="34"/>
        <end position="426"/>
    </location>
</feature>
<organism evidence="12 13">
    <name type="scientific">Ooceraea biroi</name>
    <name type="common">Clonal raider ant</name>
    <name type="synonym">Cerapachys biroi</name>
    <dbReference type="NCBI Taxonomy" id="2015173"/>
    <lineage>
        <taxon>Eukaryota</taxon>
        <taxon>Metazoa</taxon>
        <taxon>Ecdysozoa</taxon>
        <taxon>Arthropoda</taxon>
        <taxon>Hexapoda</taxon>
        <taxon>Insecta</taxon>
        <taxon>Pterygota</taxon>
        <taxon>Neoptera</taxon>
        <taxon>Endopterygota</taxon>
        <taxon>Hymenoptera</taxon>
        <taxon>Apocrita</taxon>
        <taxon>Aculeata</taxon>
        <taxon>Formicoidea</taxon>
        <taxon>Formicidae</taxon>
        <taxon>Dorylinae</taxon>
        <taxon>Ooceraea</taxon>
    </lineage>
</organism>
<dbReference type="Proteomes" id="UP000279307">
    <property type="component" value="Chromosome 3"/>
</dbReference>
<dbReference type="AlphaFoldDB" id="A0A3L8DXP5"/>
<dbReference type="InterPro" id="IPR039763">
    <property type="entry name" value="ARMT1"/>
</dbReference>
<dbReference type="GO" id="GO:0032259">
    <property type="term" value="P:methylation"/>
    <property type="evidence" value="ECO:0007669"/>
    <property type="project" value="UniProtKB-KW"/>
</dbReference>
<dbReference type="InterPro" id="IPR002791">
    <property type="entry name" value="ARMT1-like_metal-bd"/>
</dbReference>
<evidence type="ECO:0000313" key="12">
    <source>
        <dbReference type="EMBL" id="RLU24558.1"/>
    </source>
</evidence>
<dbReference type="EC" id="3.1.3.-" evidence="10"/>
<evidence type="ECO:0000256" key="1">
    <source>
        <dbReference type="ARBA" id="ARBA00000807"/>
    </source>
</evidence>
<name>A0A3L8DXP5_OOCBI</name>
<dbReference type="GO" id="GO:0008983">
    <property type="term" value="F:protein-glutamate O-methyltransferase activity"/>
    <property type="evidence" value="ECO:0007669"/>
    <property type="project" value="RHEA"/>
</dbReference>
<comment type="catalytic activity">
    <reaction evidence="2 10">
        <text>beta-D-fructose 1-phosphate + H2O = D-fructose + phosphate</text>
        <dbReference type="Rhea" id="RHEA:35603"/>
        <dbReference type="ChEBI" id="CHEBI:15377"/>
        <dbReference type="ChEBI" id="CHEBI:37721"/>
        <dbReference type="ChEBI" id="CHEBI:43474"/>
        <dbReference type="ChEBI" id="CHEBI:138881"/>
    </reaction>
</comment>
<keyword evidence="7 10" id="KW-0464">Manganese</keyword>
<dbReference type="GO" id="GO:0103026">
    <property type="term" value="F:fructose-1-phosphatase activity"/>
    <property type="evidence" value="ECO:0007669"/>
    <property type="project" value="RHEA"/>
</dbReference>
<evidence type="ECO:0000256" key="10">
    <source>
        <dbReference type="RuleBase" id="RU367030"/>
    </source>
</evidence>
<keyword evidence="5 10" id="KW-0479">Metal-binding</keyword>